<protein>
    <submittedName>
        <fullName evidence="1">Uncharacterized protein</fullName>
    </submittedName>
</protein>
<evidence type="ECO:0000313" key="2">
    <source>
        <dbReference type="Proteomes" id="UP001302072"/>
    </source>
</evidence>
<dbReference type="RefSeq" id="WP_311193634.1">
    <property type="nucleotide sequence ID" value="NZ_CP115541.1"/>
</dbReference>
<reference evidence="1 2" key="1">
    <citation type="submission" date="2022-12" db="EMBL/GenBank/DDBJ databases">
        <title>Two new species, Stenotrophomonas aracearum and Stenotrophomonas oahuensis, isolated from Anthurium (Araceae family) in Hawaii.</title>
        <authorList>
            <person name="Chunag S.C."/>
            <person name="Dobhal S."/>
            <person name="Alvarez A."/>
            <person name="Arif M."/>
        </authorList>
    </citation>
    <scope>NUCLEOTIDE SEQUENCE [LARGE SCALE GENOMIC DNA]</scope>
    <source>
        <strain evidence="1 2">A5586</strain>
    </source>
</reference>
<evidence type="ECO:0000313" key="1">
    <source>
        <dbReference type="EMBL" id="WNH54543.1"/>
    </source>
</evidence>
<sequence>MEAVLDDTFDLTVVRVEEGGNTGGGKYFYSFSPAIIMATQPGYLHFRLTKDCSKGIRIFAVVDNGTSGQLEPAKVARSGKTARMFDNMTANALIDVAVVVTDDTLKEKKFIVCDPQVINVPD</sequence>
<organism evidence="1 2">
    <name type="scientific">Stenotrophomonas oahuensis</name>
    <dbReference type="NCBI Taxonomy" id="3003271"/>
    <lineage>
        <taxon>Bacteria</taxon>
        <taxon>Pseudomonadati</taxon>
        <taxon>Pseudomonadota</taxon>
        <taxon>Gammaproteobacteria</taxon>
        <taxon>Lysobacterales</taxon>
        <taxon>Lysobacteraceae</taxon>
        <taxon>Stenotrophomonas</taxon>
    </lineage>
</organism>
<keyword evidence="2" id="KW-1185">Reference proteome</keyword>
<dbReference type="EMBL" id="CP115541">
    <property type="protein sequence ID" value="WNH54543.1"/>
    <property type="molecule type" value="Genomic_DNA"/>
</dbReference>
<accession>A0ABY9YV52</accession>
<gene>
    <name evidence="1" type="ORF">PDM29_09790</name>
</gene>
<dbReference type="Proteomes" id="UP001302072">
    <property type="component" value="Chromosome"/>
</dbReference>
<proteinExistence type="predicted"/>
<name>A0ABY9YV52_9GAMM</name>